<protein>
    <submittedName>
        <fullName evidence="1">RNA-directed DNA polymerase, eukaryota</fullName>
    </submittedName>
</protein>
<organism evidence="1">
    <name type="scientific">Tanacetum cinerariifolium</name>
    <name type="common">Dalmatian daisy</name>
    <name type="synonym">Chrysanthemum cinerariifolium</name>
    <dbReference type="NCBI Taxonomy" id="118510"/>
    <lineage>
        <taxon>Eukaryota</taxon>
        <taxon>Viridiplantae</taxon>
        <taxon>Streptophyta</taxon>
        <taxon>Embryophyta</taxon>
        <taxon>Tracheophyta</taxon>
        <taxon>Spermatophyta</taxon>
        <taxon>Magnoliopsida</taxon>
        <taxon>eudicotyledons</taxon>
        <taxon>Gunneridae</taxon>
        <taxon>Pentapetalae</taxon>
        <taxon>asterids</taxon>
        <taxon>campanulids</taxon>
        <taxon>Asterales</taxon>
        <taxon>Asteraceae</taxon>
        <taxon>Asteroideae</taxon>
        <taxon>Anthemideae</taxon>
        <taxon>Anthemidinae</taxon>
        <taxon>Tanacetum</taxon>
    </lineage>
</organism>
<sequence length="138" mass="15647">MRNKFFIGSEIGEKKLTWASWRKCLASKNLGGLGISSIFTLNAGLLFKCWRFMRNSTDLWAKVIKAIHGHNGGIHVESMYSPIKGYSVALARHLIDSHILDVSPNATRWNQNIPIKANVFLWRLSLNKLPSRANLDKK</sequence>
<gene>
    <name evidence="1" type="ORF">Tci_487247</name>
</gene>
<feature type="non-terminal residue" evidence="1">
    <location>
        <position position="138"/>
    </location>
</feature>
<keyword evidence="1" id="KW-0548">Nucleotidyltransferase</keyword>
<accession>A0A699I591</accession>
<keyword evidence="1" id="KW-0808">Transferase</keyword>
<evidence type="ECO:0000313" key="1">
    <source>
        <dbReference type="EMBL" id="GEZ15274.1"/>
    </source>
</evidence>
<dbReference type="EMBL" id="BKCJ010246391">
    <property type="protein sequence ID" value="GEZ15274.1"/>
    <property type="molecule type" value="Genomic_DNA"/>
</dbReference>
<dbReference type="GO" id="GO:0003964">
    <property type="term" value="F:RNA-directed DNA polymerase activity"/>
    <property type="evidence" value="ECO:0007669"/>
    <property type="project" value="UniProtKB-KW"/>
</dbReference>
<reference evidence="1" key="1">
    <citation type="journal article" date="2019" name="Sci. Rep.">
        <title>Draft genome of Tanacetum cinerariifolium, the natural source of mosquito coil.</title>
        <authorList>
            <person name="Yamashiro T."/>
            <person name="Shiraishi A."/>
            <person name="Satake H."/>
            <person name="Nakayama K."/>
        </authorList>
    </citation>
    <scope>NUCLEOTIDE SEQUENCE</scope>
</reference>
<proteinExistence type="predicted"/>
<dbReference type="AlphaFoldDB" id="A0A699I591"/>
<keyword evidence="1" id="KW-0695">RNA-directed DNA polymerase</keyword>
<name>A0A699I591_TANCI</name>
<comment type="caution">
    <text evidence="1">The sequence shown here is derived from an EMBL/GenBank/DDBJ whole genome shotgun (WGS) entry which is preliminary data.</text>
</comment>